<proteinExistence type="predicted"/>
<dbReference type="EMBL" id="CP088147">
    <property type="protein sequence ID" value="UTU51009.1"/>
    <property type="molecule type" value="Genomic_DNA"/>
</dbReference>
<dbReference type="GO" id="GO:0008757">
    <property type="term" value="F:S-adenosylmethionine-dependent methyltransferase activity"/>
    <property type="evidence" value="ECO:0007669"/>
    <property type="project" value="InterPro"/>
</dbReference>
<dbReference type="GO" id="GO:0032259">
    <property type="term" value="P:methylation"/>
    <property type="evidence" value="ECO:0007669"/>
    <property type="project" value="UniProtKB-KW"/>
</dbReference>
<evidence type="ECO:0000313" key="3">
    <source>
        <dbReference type="Proteomes" id="UP001060070"/>
    </source>
</evidence>
<evidence type="ECO:0000259" key="1">
    <source>
        <dbReference type="Pfam" id="PF08241"/>
    </source>
</evidence>
<accession>A0AB38T7T7</accession>
<protein>
    <submittedName>
        <fullName evidence="2">Class I SAM-dependent methyltransferase</fullName>
    </submittedName>
</protein>
<dbReference type="SUPFAM" id="SSF53335">
    <property type="entry name" value="S-adenosyl-L-methionine-dependent methyltransferases"/>
    <property type="match status" value="1"/>
</dbReference>
<keyword evidence="2" id="KW-0489">Methyltransferase</keyword>
<dbReference type="RefSeq" id="WP_032899285.1">
    <property type="nucleotide sequence ID" value="NZ_CP088147.1"/>
</dbReference>
<dbReference type="InterPro" id="IPR013216">
    <property type="entry name" value="Methyltransf_11"/>
</dbReference>
<sequence length="258" mass="28884">MNEKKAFYDEKNRRIVHVGTVADDDYWDSHWADGIVLRPDRFVVETTKRYLTGSAKVLDAGCGLANTVHGLHQAGFSAYGIDFAQKTVGMVNRAAPHLQVTVGDVRATGFADEFFDGVWSLGVIEHFFDGYDEIALEMRRIIRSGGVAFVTVPSISPLRQLKIRMGLYPRFSGEQAGFYQFVLGPSSIVSSFEQHGFKLLGSQPRGGFKGLKDETFFSKPMQAWYDSKNGILRGLRAAADRLLGPFSHHTRLYVFHRI</sequence>
<dbReference type="InterPro" id="IPR029063">
    <property type="entry name" value="SAM-dependent_MTases_sf"/>
</dbReference>
<feature type="domain" description="Methyltransferase type 11" evidence="1">
    <location>
        <begin position="58"/>
        <end position="149"/>
    </location>
</feature>
<organism evidence="2 3">
    <name type="scientific">Mesorhizobium ciceri</name>
    <dbReference type="NCBI Taxonomy" id="39645"/>
    <lineage>
        <taxon>Bacteria</taxon>
        <taxon>Pseudomonadati</taxon>
        <taxon>Pseudomonadota</taxon>
        <taxon>Alphaproteobacteria</taxon>
        <taxon>Hyphomicrobiales</taxon>
        <taxon>Phyllobacteriaceae</taxon>
        <taxon>Mesorhizobium</taxon>
    </lineage>
</organism>
<dbReference type="Proteomes" id="UP001060070">
    <property type="component" value="Chromosome"/>
</dbReference>
<dbReference type="Pfam" id="PF08241">
    <property type="entry name" value="Methyltransf_11"/>
    <property type="match status" value="1"/>
</dbReference>
<dbReference type="AlphaFoldDB" id="A0AB38T7T7"/>
<dbReference type="Gene3D" id="3.40.50.150">
    <property type="entry name" value="Vaccinia Virus protein VP39"/>
    <property type="match status" value="1"/>
</dbReference>
<gene>
    <name evidence="2" type="ORF">LRP29_26610</name>
</gene>
<dbReference type="CDD" id="cd02440">
    <property type="entry name" value="AdoMet_MTases"/>
    <property type="match status" value="1"/>
</dbReference>
<keyword evidence="2" id="KW-0808">Transferase</keyword>
<keyword evidence="3" id="KW-1185">Reference proteome</keyword>
<evidence type="ECO:0000313" key="2">
    <source>
        <dbReference type="EMBL" id="UTU51009.1"/>
    </source>
</evidence>
<name>A0AB38T7T7_9HYPH</name>
<reference evidence="2 3" key="1">
    <citation type="journal article" date="2022" name="Microbiol. Resour. Announc.">
        <title>Complete Genome Sequence of Mesorhizobium ciceri Strain R30, a Rhizobium Used as a Commercial Inoculant for Chickpea in Argentina.</title>
        <authorList>
            <person name="Foresto E."/>
            <person name="Revale S."/>
            <person name="Primo E."/>
            <person name="Nievas F."/>
            <person name="Carezzano E."/>
            <person name="Puente M."/>
            <person name="Alzari P."/>
            <person name="Mart M."/>
            <person name="Ben-Assaya M."/>
            <person name="Mornico D."/>
            <person name="Santoro M."/>
            <person name="Mart F."/>
            <person name="Giordano W."/>
            <person name="Bogino P."/>
        </authorList>
    </citation>
    <scope>NUCLEOTIDE SEQUENCE [LARGE SCALE GENOMIC DNA]</scope>
    <source>
        <strain evidence="2 3">R30</strain>
    </source>
</reference>